<evidence type="ECO:0000256" key="9">
    <source>
        <dbReference type="ARBA" id="ARBA00022989"/>
    </source>
</evidence>
<evidence type="ECO:0000256" key="14">
    <source>
        <dbReference type="SAM" id="Phobius"/>
    </source>
</evidence>
<feature type="transmembrane region" description="Helical" evidence="14">
    <location>
        <begin position="404"/>
        <end position="428"/>
    </location>
</feature>
<dbReference type="InterPro" id="IPR008271">
    <property type="entry name" value="Ser/Thr_kinase_AS"/>
</dbReference>
<dbReference type="InterPro" id="IPR051824">
    <property type="entry name" value="LRR_Rcpt-Like_S/T_Kinase"/>
</dbReference>
<name>A0A1P8DYV9_9BRYO</name>
<organism evidence="16">
    <name type="scientific">Pohlia nutans</name>
    <dbReference type="NCBI Taxonomy" id="140635"/>
    <lineage>
        <taxon>Eukaryota</taxon>
        <taxon>Viridiplantae</taxon>
        <taxon>Streptophyta</taxon>
        <taxon>Embryophyta</taxon>
        <taxon>Bryophyta</taxon>
        <taxon>Bryophytina</taxon>
        <taxon>Bryopsida</taxon>
        <taxon>Bryidae</taxon>
        <taxon>Bryanae</taxon>
        <taxon>Bryales</taxon>
        <taxon>Mniaceae</taxon>
        <taxon>Pohlia</taxon>
    </lineage>
</organism>
<keyword evidence="10 14" id="KW-0472">Membrane</keyword>
<dbReference type="InterPro" id="IPR000719">
    <property type="entry name" value="Prot_kinase_dom"/>
</dbReference>
<dbReference type="SUPFAM" id="SSF52058">
    <property type="entry name" value="L domain-like"/>
    <property type="match status" value="1"/>
</dbReference>
<keyword evidence="3" id="KW-0808">Transferase</keyword>
<dbReference type="SUPFAM" id="SSF56112">
    <property type="entry name" value="Protein kinase-like (PK-like)"/>
    <property type="match status" value="1"/>
</dbReference>
<keyword evidence="5" id="KW-0732">Signal</keyword>
<keyword evidence="4 14" id="KW-0812">Transmembrane</keyword>
<dbReference type="InterPro" id="IPR017441">
    <property type="entry name" value="Protein_kinase_ATP_BS"/>
</dbReference>
<dbReference type="FunFam" id="3.30.200.20:FF:000415">
    <property type="entry name" value="receptor-like serine/threonine-protein kinase NCRK"/>
    <property type="match status" value="1"/>
</dbReference>
<feature type="region of interest" description="Disordered" evidence="13">
    <location>
        <begin position="762"/>
        <end position="781"/>
    </location>
</feature>
<dbReference type="GO" id="GO:0005524">
    <property type="term" value="F:ATP binding"/>
    <property type="evidence" value="ECO:0007669"/>
    <property type="project" value="UniProtKB-UniRule"/>
</dbReference>
<evidence type="ECO:0000256" key="4">
    <source>
        <dbReference type="ARBA" id="ARBA00022692"/>
    </source>
</evidence>
<gene>
    <name evidence="16" type="primary">LRR-RLK8</name>
</gene>
<dbReference type="AlphaFoldDB" id="A0A1P8DYV9"/>
<evidence type="ECO:0000256" key="6">
    <source>
        <dbReference type="ARBA" id="ARBA00022741"/>
    </source>
</evidence>
<evidence type="ECO:0000256" key="3">
    <source>
        <dbReference type="ARBA" id="ARBA00022679"/>
    </source>
</evidence>
<keyword evidence="8 12" id="KW-0067">ATP-binding</keyword>
<dbReference type="SMART" id="SM00220">
    <property type="entry name" value="S_TKc"/>
    <property type="match status" value="1"/>
</dbReference>
<dbReference type="InterPro" id="IPR001245">
    <property type="entry name" value="Ser-Thr/Tyr_kinase_cat_dom"/>
</dbReference>
<dbReference type="PROSITE" id="PS00107">
    <property type="entry name" value="PROTEIN_KINASE_ATP"/>
    <property type="match status" value="1"/>
</dbReference>
<dbReference type="PROSITE" id="PS00108">
    <property type="entry name" value="PROTEIN_KINASE_ST"/>
    <property type="match status" value="1"/>
</dbReference>
<dbReference type="Gene3D" id="3.80.10.10">
    <property type="entry name" value="Ribonuclease Inhibitor"/>
    <property type="match status" value="2"/>
</dbReference>
<proteinExistence type="evidence at transcript level"/>
<feature type="binding site" evidence="12">
    <location>
        <position position="491"/>
    </location>
    <ligand>
        <name>ATP</name>
        <dbReference type="ChEBI" id="CHEBI:30616"/>
    </ligand>
</feature>
<keyword evidence="11" id="KW-0325">Glycoprotein</keyword>
<evidence type="ECO:0000256" key="2">
    <source>
        <dbReference type="ARBA" id="ARBA00022527"/>
    </source>
</evidence>
<feature type="domain" description="Protein kinase" evidence="15">
    <location>
        <begin position="463"/>
        <end position="751"/>
    </location>
</feature>
<evidence type="ECO:0000256" key="12">
    <source>
        <dbReference type="PROSITE-ProRule" id="PRU10141"/>
    </source>
</evidence>
<dbReference type="Pfam" id="PF07714">
    <property type="entry name" value="PK_Tyr_Ser-Thr"/>
    <property type="match status" value="1"/>
</dbReference>
<evidence type="ECO:0000313" key="16">
    <source>
        <dbReference type="EMBL" id="APU94836.1"/>
    </source>
</evidence>
<comment type="subcellular location">
    <subcellularLocation>
        <location evidence="1">Membrane</location>
        <topology evidence="1">Single-pass type I membrane protein</topology>
    </subcellularLocation>
</comment>
<dbReference type="PROSITE" id="PS51257">
    <property type="entry name" value="PROKAR_LIPOPROTEIN"/>
    <property type="match status" value="1"/>
</dbReference>
<evidence type="ECO:0000256" key="1">
    <source>
        <dbReference type="ARBA" id="ARBA00004479"/>
    </source>
</evidence>
<sequence length="781" mass="86927">MTQFKMDQFWKFLVFILMFGLSLIWNAIGGACATAPAPTPVLAPAPAPPVPTDYYEPSEEIGIYSMLTSWNNSGTNTSALLPTWPLSHNHPCNYTFPDKVRKWFLCSINAVNIGNLTGLDHKLYNMNILFGTNKSGDVELVGELPLAIRNLTNLNYVRIAGHPRLSGPLPPNMIKAFPSMTSLSLTNNNLSGNITVSPTPFFHIDELDLSSNVFTGTPFCQDRAANFTVRSLNFSVNEFSGTFCGDDSSTTLELLDISYNQFTDVKISILGQSDNVFPLKVIYAQHNHLQSFPSELLKLPLLEEIYLDSNNISGILTFPDVSTVSSALRLVSIVNNNITEIRPSTTSPSLFDESSIRISDLVFLGGNPVCKDARKSDLLRTVCRFNKSSPIEDLYIAPSKIPEIISACMGGVALVALIITIFFVRNLMKKIAIIRKFKYELDKKDVKPNLYSYTELKAATQDFQSTNILGRGGFGVVYKGILIDGSKVAVKRLLKAKKDYDIQDFLNEITVISKIKHRNLVQLKGCCIKEDQRILIYELVDNMNLASILRGDSNEDHLDWGSRFNIILGIARGLAYLHEEIEPPIIHRDIKSENILLDKDLNPKIADFGLALLLPSLDDGETHINISKIAGTMGYLSPEYATYGQVSTKLDVFSFGVLVLEIVSGRKNIDNNLPMEQLCLTLWAQRLHAKNEMLKLVDKSLKEVTMTEDTTIKRVVEIGLLCLHHATARRPNMSDVVAMLIGNKEIDHIALHEYHETYIQEDSSTSSQSIPSIGSWTLSHS</sequence>
<evidence type="ECO:0000256" key="10">
    <source>
        <dbReference type="ARBA" id="ARBA00023136"/>
    </source>
</evidence>
<keyword evidence="9 14" id="KW-1133">Transmembrane helix</keyword>
<reference evidence="16" key="1">
    <citation type="submission" date="2016-04" db="EMBL/GenBank/DDBJ databases">
        <authorList>
            <person name="Evans L.H."/>
            <person name="Alamgir A."/>
            <person name="Owens N."/>
            <person name="Weber N.D."/>
            <person name="Virtaneva K."/>
            <person name="Barbian K."/>
            <person name="Babar A."/>
            <person name="Rosenke K."/>
        </authorList>
    </citation>
    <scope>NUCLEOTIDE SEQUENCE</scope>
    <source>
        <strain evidence="16">Antarctic moss No.L</strain>
    </source>
</reference>
<dbReference type="InterPro" id="IPR011009">
    <property type="entry name" value="Kinase-like_dom_sf"/>
</dbReference>
<keyword evidence="7 16" id="KW-0418">Kinase</keyword>
<evidence type="ECO:0000256" key="5">
    <source>
        <dbReference type="ARBA" id="ARBA00022729"/>
    </source>
</evidence>
<dbReference type="PANTHER" id="PTHR48006:SF34">
    <property type="entry name" value="OS08G0203700 PROTEIN"/>
    <property type="match status" value="1"/>
</dbReference>
<accession>A0A1P8DYV9</accession>
<evidence type="ECO:0000256" key="8">
    <source>
        <dbReference type="ARBA" id="ARBA00022840"/>
    </source>
</evidence>
<dbReference type="GO" id="GO:0004674">
    <property type="term" value="F:protein serine/threonine kinase activity"/>
    <property type="evidence" value="ECO:0007669"/>
    <property type="project" value="UniProtKB-KW"/>
</dbReference>
<dbReference type="Gene3D" id="1.10.510.10">
    <property type="entry name" value="Transferase(Phosphotransferase) domain 1"/>
    <property type="match status" value="1"/>
</dbReference>
<evidence type="ECO:0000256" key="7">
    <source>
        <dbReference type="ARBA" id="ARBA00022777"/>
    </source>
</evidence>
<dbReference type="CDD" id="cd14066">
    <property type="entry name" value="STKc_IRAK"/>
    <property type="match status" value="1"/>
</dbReference>
<dbReference type="FunFam" id="1.10.510.10:FF:000590">
    <property type="entry name" value="PR5-like receptor kinase"/>
    <property type="match status" value="1"/>
</dbReference>
<dbReference type="InterPro" id="IPR032675">
    <property type="entry name" value="LRR_dom_sf"/>
</dbReference>
<dbReference type="PROSITE" id="PS50011">
    <property type="entry name" value="PROTEIN_KINASE_DOM"/>
    <property type="match status" value="1"/>
</dbReference>
<keyword evidence="16" id="KW-0675">Receptor</keyword>
<feature type="compositionally biased region" description="Low complexity" evidence="13">
    <location>
        <begin position="763"/>
        <end position="775"/>
    </location>
</feature>
<dbReference type="Gene3D" id="3.30.200.20">
    <property type="entry name" value="Phosphorylase Kinase, domain 1"/>
    <property type="match status" value="1"/>
</dbReference>
<dbReference type="PANTHER" id="PTHR48006">
    <property type="entry name" value="LEUCINE-RICH REPEAT-CONTAINING PROTEIN DDB_G0281931-RELATED"/>
    <property type="match status" value="1"/>
</dbReference>
<evidence type="ECO:0000259" key="15">
    <source>
        <dbReference type="PROSITE" id="PS50011"/>
    </source>
</evidence>
<keyword evidence="6 12" id="KW-0547">Nucleotide-binding</keyword>
<protein>
    <submittedName>
        <fullName evidence="16">Leucine-rich repeat receptor-like protein kinase</fullName>
    </submittedName>
</protein>
<dbReference type="GO" id="GO:0016020">
    <property type="term" value="C:membrane"/>
    <property type="evidence" value="ECO:0007669"/>
    <property type="project" value="UniProtKB-SubCell"/>
</dbReference>
<evidence type="ECO:0000256" key="11">
    <source>
        <dbReference type="ARBA" id="ARBA00023180"/>
    </source>
</evidence>
<dbReference type="EMBL" id="KX159232">
    <property type="protein sequence ID" value="APU94836.1"/>
    <property type="molecule type" value="mRNA"/>
</dbReference>
<evidence type="ECO:0000256" key="13">
    <source>
        <dbReference type="SAM" id="MobiDB-lite"/>
    </source>
</evidence>
<keyword evidence="2" id="KW-0723">Serine/threonine-protein kinase</keyword>